<accession>A0A1I6R6L7</accession>
<protein>
    <submittedName>
        <fullName evidence="2">Uncharacterized protein</fullName>
    </submittedName>
</protein>
<keyword evidence="1" id="KW-0812">Transmembrane</keyword>
<dbReference type="RefSeq" id="WP_090226512.1">
    <property type="nucleotide sequence ID" value="NZ_FOZP01000005.1"/>
</dbReference>
<sequence length="176" mass="20470">MAYSLKIHDPRFDKYLKNTKDYRFQFGFALAIIAIVAFYIYGEVSDEMDNPEALYIGLGIGGMFFIIGIYAALSIKKEATWDGEVVEKEIIEKEKSIDFVVYVEDQKHQKHEIRSENDATLYNYYKIGEKVRYHGKLKSYEKFDKSNDAIIFCNACAFMHEIDEHICRNCGCPLLK</sequence>
<gene>
    <name evidence="2" type="ORF">SAMN04488006_2294</name>
</gene>
<evidence type="ECO:0000313" key="2">
    <source>
        <dbReference type="EMBL" id="SFS60315.1"/>
    </source>
</evidence>
<dbReference type="AlphaFoldDB" id="A0A1I6R6L7"/>
<proteinExistence type="predicted"/>
<name>A0A1I6R6L7_9FLAO</name>
<keyword evidence="1" id="KW-0472">Membrane</keyword>
<keyword evidence="1" id="KW-1133">Transmembrane helix</keyword>
<feature type="transmembrane region" description="Helical" evidence="1">
    <location>
        <begin position="53"/>
        <end position="73"/>
    </location>
</feature>
<dbReference type="EMBL" id="FOZP01000005">
    <property type="protein sequence ID" value="SFS60315.1"/>
    <property type="molecule type" value="Genomic_DNA"/>
</dbReference>
<keyword evidence="3" id="KW-1185">Reference proteome</keyword>
<organism evidence="2 3">
    <name type="scientific">Lutibacter maritimus</name>
    <dbReference type="NCBI Taxonomy" id="593133"/>
    <lineage>
        <taxon>Bacteria</taxon>
        <taxon>Pseudomonadati</taxon>
        <taxon>Bacteroidota</taxon>
        <taxon>Flavobacteriia</taxon>
        <taxon>Flavobacteriales</taxon>
        <taxon>Flavobacteriaceae</taxon>
        <taxon>Lutibacter</taxon>
    </lineage>
</organism>
<evidence type="ECO:0000256" key="1">
    <source>
        <dbReference type="SAM" id="Phobius"/>
    </source>
</evidence>
<dbReference type="Proteomes" id="UP000199312">
    <property type="component" value="Unassembled WGS sequence"/>
</dbReference>
<dbReference type="STRING" id="593133.SAMN04488006_2294"/>
<evidence type="ECO:0000313" key="3">
    <source>
        <dbReference type="Proteomes" id="UP000199312"/>
    </source>
</evidence>
<dbReference type="OrthoDB" id="1493699at2"/>
<reference evidence="3" key="1">
    <citation type="submission" date="2016-10" db="EMBL/GenBank/DDBJ databases">
        <authorList>
            <person name="Varghese N."/>
            <person name="Submissions S."/>
        </authorList>
    </citation>
    <scope>NUCLEOTIDE SEQUENCE [LARGE SCALE GENOMIC DNA]</scope>
    <source>
        <strain evidence="3">DSM 24450</strain>
    </source>
</reference>
<feature type="transmembrane region" description="Helical" evidence="1">
    <location>
        <begin position="21"/>
        <end position="41"/>
    </location>
</feature>